<evidence type="ECO:0000256" key="1">
    <source>
        <dbReference type="ARBA" id="ARBA00012493"/>
    </source>
</evidence>
<dbReference type="GO" id="GO:0046872">
    <property type="term" value="F:metal ion binding"/>
    <property type="evidence" value="ECO:0007669"/>
    <property type="project" value="UniProtKB-KW"/>
</dbReference>
<sequence length="353" mass="41754">MEKTNSYKKKFTELAISSGYSEEYIEKCLKYSEPLLNKNLPVIYSINHLSALVGYSQSYLTRSMISTSFFYRHFKIKKRNGNLRSISEPLPSLKEIQNFILKEILYTQKVSKYCKSYIPKKSIIEYLKYHVNEKEILTLDLQDFFPSIKFELIKNFFLQLGYSDEVSYYLSTLTTYCDKQEKFDDSQRYLPQGASTSPYLSNLILKDFDNNIGKFCNNKIKYTRYADDLAFSGDKIPSEDIIDFVNKELEKLGLKLNPKKVNFMKQNIPQIISGVVVNNKMQLPKQQRNEIRQKMYFINRFGIESHLERIQEKRENYIPHLLGRIQYGLNLNPDDLELKKYKKDLQEIYNKVK</sequence>
<gene>
    <name evidence="11" type="ORF">QX233_00845</name>
</gene>
<keyword evidence="3 11" id="KW-0548">Nucleotidyltransferase</keyword>
<dbReference type="GO" id="GO:0003964">
    <property type="term" value="F:RNA-directed DNA polymerase activity"/>
    <property type="evidence" value="ECO:0007669"/>
    <property type="project" value="UniProtKB-KW"/>
</dbReference>
<dbReference type="RefSeq" id="WP_214589442.1">
    <property type="nucleotide sequence ID" value="NZ_JAUHGV010000001.1"/>
</dbReference>
<dbReference type="InterPro" id="IPR043128">
    <property type="entry name" value="Rev_trsase/Diguanyl_cyclase"/>
</dbReference>
<dbReference type="PANTHER" id="PTHR34047:SF7">
    <property type="entry name" value="RNA-DIRECTED DNA POLYMERASE"/>
    <property type="match status" value="1"/>
</dbReference>
<evidence type="ECO:0000256" key="7">
    <source>
        <dbReference type="ARBA" id="ARBA00023118"/>
    </source>
</evidence>
<dbReference type="EC" id="2.7.7.49" evidence="1"/>
<dbReference type="InterPro" id="IPR000477">
    <property type="entry name" value="RT_dom"/>
</dbReference>
<comment type="similarity">
    <text evidence="8">Belongs to the bacterial reverse transcriptase family.</text>
</comment>
<keyword evidence="2 11" id="KW-0808">Transferase</keyword>
<keyword evidence="7" id="KW-0051">Antiviral defense</keyword>
<dbReference type="CDD" id="cd03487">
    <property type="entry name" value="RT_Bac_retron_II"/>
    <property type="match status" value="1"/>
</dbReference>
<proteinExistence type="inferred from homology"/>
<evidence type="ECO:0000259" key="10">
    <source>
        <dbReference type="PROSITE" id="PS50878"/>
    </source>
</evidence>
<name>A0AAJ1VID0_9FLAO</name>
<evidence type="ECO:0000256" key="5">
    <source>
        <dbReference type="ARBA" id="ARBA00022842"/>
    </source>
</evidence>
<evidence type="ECO:0000256" key="8">
    <source>
        <dbReference type="ARBA" id="ARBA00034120"/>
    </source>
</evidence>
<dbReference type="EMBL" id="JAUHGV010000001">
    <property type="protein sequence ID" value="MDN4010998.1"/>
    <property type="molecule type" value="Genomic_DNA"/>
</dbReference>
<dbReference type="GO" id="GO:0003723">
    <property type="term" value="F:RNA binding"/>
    <property type="evidence" value="ECO:0007669"/>
    <property type="project" value="InterPro"/>
</dbReference>
<evidence type="ECO:0000256" key="9">
    <source>
        <dbReference type="ARBA" id="ARBA00048173"/>
    </source>
</evidence>
<evidence type="ECO:0000256" key="6">
    <source>
        <dbReference type="ARBA" id="ARBA00022918"/>
    </source>
</evidence>
<keyword evidence="4" id="KW-0479">Metal-binding</keyword>
<dbReference type="PROSITE" id="PS50878">
    <property type="entry name" value="RT_POL"/>
    <property type="match status" value="1"/>
</dbReference>
<evidence type="ECO:0000256" key="3">
    <source>
        <dbReference type="ARBA" id="ARBA00022695"/>
    </source>
</evidence>
<dbReference type="PANTHER" id="PTHR34047">
    <property type="entry name" value="NUCLEAR INTRON MATURASE 1, MITOCHONDRIAL-RELATED"/>
    <property type="match status" value="1"/>
</dbReference>
<organism evidence="11 12">
    <name type="scientific">Chryseobacterium gambrini</name>
    <dbReference type="NCBI Taxonomy" id="373672"/>
    <lineage>
        <taxon>Bacteria</taxon>
        <taxon>Pseudomonadati</taxon>
        <taxon>Bacteroidota</taxon>
        <taxon>Flavobacteriia</taxon>
        <taxon>Flavobacteriales</taxon>
        <taxon>Weeksellaceae</taxon>
        <taxon>Chryseobacterium group</taxon>
        <taxon>Chryseobacterium</taxon>
    </lineage>
</organism>
<dbReference type="GO" id="GO:0051607">
    <property type="term" value="P:defense response to virus"/>
    <property type="evidence" value="ECO:0007669"/>
    <property type="project" value="UniProtKB-KW"/>
</dbReference>
<dbReference type="AlphaFoldDB" id="A0AAJ1VID0"/>
<dbReference type="Pfam" id="PF00078">
    <property type="entry name" value="RVT_1"/>
    <property type="match status" value="1"/>
</dbReference>
<evidence type="ECO:0000313" key="11">
    <source>
        <dbReference type="EMBL" id="MDN4010998.1"/>
    </source>
</evidence>
<dbReference type="InterPro" id="IPR043502">
    <property type="entry name" value="DNA/RNA_pol_sf"/>
</dbReference>
<evidence type="ECO:0000313" key="12">
    <source>
        <dbReference type="Proteomes" id="UP001225933"/>
    </source>
</evidence>
<keyword evidence="5" id="KW-0460">Magnesium</keyword>
<evidence type="ECO:0000256" key="4">
    <source>
        <dbReference type="ARBA" id="ARBA00022723"/>
    </source>
</evidence>
<dbReference type="InterPro" id="IPR051083">
    <property type="entry name" value="GrpII_Intron_Splice-Mob/Def"/>
</dbReference>
<dbReference type="Proteomes" id="UP001225933">
    <property type="component" value="Unassembled WGS sequence"/>
</dbReference>
<dbReference type="SUPFAM" id="SSF56672">
    <property type="entry name" value="DNA/RNA polymerases"/>
    <property type="match status" value="1"/>
</dbReference>
<dbReference type="InterPro" id="IPR000123">
    <property type="entry name" value="Reverse_transcriptase_msDNA"/>
</dbReference>
<protein>
    <recommendedName>
        <fullName evidence="1">RNA-directed DNA polymerase</fullName>
        <ecNumber evidence="1">2.7.7.49</ecNumber>
    </recommendedName>
</protein>
<dbReference type="PRINTS" id="PR00866">
    <property type="entry name" value="RNADNAPOLMS"/>
</dbReference>
<feature type="domain" description="Reverse transcriptase" evidence="10">
    <location>
        <begin position="57"/>
        <end position="277"/>
    </location>
</feature>
<comment type="catalytic activity">
    <reaction evidence="9">
        <text>DNA(n) + a 2'-deoxyribonucleoside 5'-triphosphate = DNA(n+1) + diphosphate</text>
        <dbReference type="Rhea" id="RHEA:22508"/>
        <dbReference type="Rhea" id="RHEA-COMP:17339"/>
        <dbReference type="Rhea" id="RHEA-COMP:17340"/>
        <dbReference type="ChEBI" id="CHEBI:33019"/>
        <dbReference type="ChEBI" id="CHEBI:61560"/>
        <dbReference type="ChEBI" id="CHEBI:173112"/>
        <dbReference type="EC" id="2.7.7.49"/>
    </reaction>
</comment>
<comment type="caution">
    <text evidence="11">The sequence shown here is derived from an EMBL/GenBank/DDBJ whole genome shotgun (WGS) entry which is preliminary data.</text>
</comment>
<dbReference type="Gene3D" id="3.30.70.270">
    <property type="match status" value="1"/>
</dbReference>
<evidence type="ECO:0000256" key="2">
    <source>
        <dbReference type="ARBA" id="ARBA00022679"/>
    </source>
</evidence>
<keyword evidence="6 11" id="KW-0695">RNA-directed DNA polymerase</keyword>
<accession>A0AAJ1VID0</accession>
<reference evidence="11" key="1">
    <citation type="submission" date="2023-06" db="EMBL/GenBank/DDBJ databases">
        <title>Two Chryseobacterium gambrini strains from China.</title>
        <authorList>
            <person name="Zeng J."/>
            <person name="Wu Y."/>
        </authorList>
    </citation>
    <scope>NUCLEOTIDE SEQUENCE</scope>
    <source>
        <strain evidence="11">SQ219</strain>
    </source>
</reference>